<dbReference type="GO" id="GO:0051649">
    <property type="term" value="P:establishment of localization in cell"/>
    <property type="evidence" value="ECO:0007669"/>
    <property type="project" value="UniProtKB-ARBA"/>
</dbReference>
<feature type="binding site" evidence="15">
    <location>
        <position position="317"/>
    </location>
    <ligand>
        <name>Mg(2+)</name>
        <dbReference type="ChEBI" id="CHEBI:18420"/>
    </ligand>
</feature>
<dbReference type="AlphaFoldDB" id="A0A4V3SBT8"/>
<evidence type="ECO:0000256" key="9">
    <source>
        <dbReference type="ARBA" id="ARBA00022927"/>
    </source>
</evidence>
<feature type="binding site" evidence="14">
    <location>
        <position position="356"/>
    </location>
    <ligand>
        <name>GTP</name>
        <dbReference type="ChEBI" id="CHEBI:37565"/>
    </ligand>
</feature>
<dbReference type="GO" id="GO:0016192">
    <property type="term" value="P:vesicle-mediated transport"/>
    <property type="evidence" value="ECO:0007669"/>
    <property type="project" value="UniProtKB-KW"/>
</dbReference>
<evidence type="ECO:0000256" key="8">
    <source>
        <dbReference type="ARBA" id="ARBA00022892"/>
    </source>
</evidence>
<comment type="caution">
    <text evidence="17">The sequence shown here is derived from an EMBL/GenBank/DDBJ whole genome shotgun (WGS) entry which is preliminary data.</text>
</comment>
<keyword evidence="5 15" id="KW-0479">Metal-binding</keyword>
<comment type="function">
    <text evidence="13">GTP-binding protein involved in protein trafficking; may modulate vesicle budding and uncoating within the Golgi apparatus.</text>
</comment>
<keyword evidence="12" id="KW-0449">Lipoprotein</keyword>
<feature type="binding site" evidence="14">
    <location>
        <begin position="412"/>
        <end position="415"/>
    </location>
    <ligand>
        <name>GTP</name>
        <dbReference type="ChEBI" id="CHEBI:37565"/>
    </ligand>
</feature>
<dbReference type="Proteomes" id="UP000310200">
    <property type="component" value="Unassembled WGS sequence"/>
</dbReference>
<evidence type="ECO:0000256" key="11">
    <source>
        <dbReference type="ARBA" id="ARBA00023134"/>
    </source>
</evidence>
<dbReference type="PROSITE" id="PS51417">
    <property type="entry name" value="ARF"/>
    <property type="match status" value="1"/>
</dbReference>
<evidence type="ECO:0000256" key="6">
    <source>
        <dbReference type="ARBA" id="ARBA00022741"/>
    </source>
</evidence>
<evidence type="ECO:0000256" key="15">
    <source>
        <dbReference type="PIRSR" id="PIRSR606689-2"/>
    </source>
</evidence>
<keyword evidence="6 14" id="KW-0547">Nucleotide-binding</keyword>
<dbReference type="Gene3D" id="3.30.60.20">
    <property type="match status" value="1"/>
</dbReference>
<dbReference type="SMART" id="SM00178">
    <property type="entry name" value="SAR"/>
    <property type="match status" value="1"/>
</dbReference>
<evidence type="ECO:0000256" key="10">
    <source>
        <dbReference type="ARBA" id="ARBA00023034"/>
    </source>
</evidence>
<dbReference type="Gene3D" id="3.40.50.300">
    <property type="entry name" value="P-loop containing nucleotide triphosphate hydrolases"/>
    <property type="match status" value="1"/>
</dbReference>
<dbReference type="GO" id="GO:0005794">
    <property type="term" value="C:Golgi apparatus"/>
    <property type="evidence" value="ECO:0007669"/>
    <property type="project" value="UniProtKB-SubCell"/>
</dbReference>
<dbReference type="SUPFAM" id="SSF57889">
    <property type="entry name" value="Cysteine-rich domain"/>
    <property type="match status" value="1"/>
</dbReference>
<dbReference type="PROSITE" id="PS00479">
    <property type="entry name" value="ZF_DAG_PE_1"/>
    <property type="match status" value="1"/>
</dbReference>
<dbReference type="GO" id="GO:0005525">
    <property type="term" value="F:GTP binding"/>
    <property type="evidence" value="ECO:0007669"/>
    <property type="project" value="UniProtKB-KW"/>
</dbReference>
<dbReference type="NCBIfam" id="TIGR00231">
    <property type="entry name" value="small_GTP"/>
    <property type="match status" value="1"/>
</dbReference>
<keyword evidence="11 14" id="KW-0342">GTP-binding</keyword>
<reference evidence="17 18" key="1">
    <citation type="journal article" date="2019" name="Philos. Trans. R. Soc. Lond., B, Biol. Sci.">
        <title>Ant behaviour and brain gene expression of defending hosts depend on the ecological success of the intruding social parasite.</title>
        <authorList>
            <person name="Kaur R."/>
            <person name="Stoldt M."/>
            <person name="Jongepier E."/>
            <person name="Feldmeyer B."/>
            <person name="Menzel F."/>
            <person name="Bornberg-Bauer E."/>
            <person name="Foitzik S."/>
        </authorList>
    </citation>
    <scope>NUCLEOTIDE SEQUENCE [LARGE SCALE GENOMIC DNA]</scope>
    <source>
        <tissue evidence="17">Whole body</tissue>
    </source>
</reference>
<feature type="binding site" evidence="15">
    <location>
        <position position="334"/>
    </location>
    <ligand>
        <name>Mg(2+)</name>
        <dbReference type="ChEBI" id="CHEBI:18420"/>
    </ligand>
</feature>
<evidence type="ECO:0000256" key="7">
    <source>
        <dbReference type="ARBA" id="ARBA00022833"/>
    </source>
</evidence>
<dbReference type="PANTHER" id="PTHR11711">
    <property type="entry name" value="ADP RIBOSYLATION FACTOR-RELATED"/>
    <property type="match status" value="1"/>
</dbReference>
<dbReference type="SMART" id="SM00175">
    <property type="entry name" value="RAB"/>
    <property type="match status" value="1"/>
</dbReference>
<keyword evidence="7" id="KW-0862">Zinc</keyword>
<dbReference type="InterPro" id="IPR024156">
    <property type="entry name" value="Small_GTPase_ARF"/>
</dbReference>
<dbReference type="GO" id="GO:0015031">
    <property type="term" value="P:protein transport"/>
    <property type="evidence" value="ECO:0007669"/>
    <property type="project" value="UniProtKB-KW"/>
</dbReference>
<evidence type="ECO:0000256" key="1">
    <source>
        <dbReference type="ARBA" id="ARBA00004555"/>
    </source>
</evidence>
<keyword evidence="4" id="KW-0519">Myristate</keyword>
<keyword evidence="18" id="KW-1185">Reference proteome</keyword>
<comment type="subcellular location">
    <subcellularLocation>
        <location evidence="1">Golgi apparatus</location>
    </subcellularLocation>
</comment>
<dbReference type="PROSITE" id="PS50081">
    <property type="entry name" value="ZF_DAG_PE_2"/>
    <property type="match status" value="1"/>
</dbReference>
<dbReference type="FunFam" id="3.40.50.300:FF:000554">
    <property type="entry name" value="ADP-ribosylation factor 1"/>
    <property type="match status" value="1"/>
</dbReference>
<dbReference type="GO" id="GO:0046872">
    <property type="term" value="F:metal ion binding"/>
    <property type="evidence" value="ECO:0007669"/>
    <property type="project" value="UniProtKB-KW"/>
</dbReference>
<keyword evidence="8" id="KW-0931">ER-Golgi transport</keyword>
<evidence type="ECO:0000256" key="14">
    <source>
        <dbReference type="PIRSR" id="PIRSR606689-1"/>
    </source>
</evidence>
<evidence type="ECO:0000256" key="5">
    <source>
        <dbReference type="ARBA" id="ARBA00022723"/>
    </source>
</evidence>
<dbReference type="InterPro" id="IPR002219">
    <property type="entry name" value="PKC_DAG/PE"/>
</dbReference>
<feature type="domain" description="Phorbol-ester/DAG-type" evidence="16">
    <location>
        <begin position="217"/>
        <end position="265"/>
    </location>
</feature>
<keyword evidence="15" id="KW-0460">Magnesium</keyword>
<evidence type="ECO:0000256" key="13">
    <source>
        <dbReference type="ARBA" id="ARBA00053326"/>
    </source>
</evidence>
<evidence type="ECO:0000256" key="3">
    <source>
        <dbReference type="ARBA" id="ARBA00022448"/>
    </source>
</evidence>
<dbReference type="EMBL" id="QBLH01000792">
    <property type="protein sequence ID" value="TGZ54254.1"/>
    <property type="molecule type" value="Genomic_DNA"/>
</dbReference>
<dbReference type="GO" id="GO:0003924">
    <property type="term" value="F:GTPase activity"/>
    <property type="evidence" value="ECO:0007669"/>
    <property type="project" value="InterPro"/>
</dbReference>
<organism evidence="17 18">
    <name type="scientific">Temnothorax longispinosus</name>
    <dbReference type="NCBI Taxonomy" id="300112"/>
    <lineage>
        <taxon>Eukaryota</taxon>
        <taxon>Metazoa</taxon>
        <taxon>Ecdysozoa</taxon>
        <taxon>Arthropoda</taxon>
        <taxon>Hexapoda</taxon>
        <taxon>Insecta</taxon>
        <taxon>Pterygota</taxon>
        <taxon>Neoptera</taxon>
        <taxon>Endopterygota</taxon>
        <taxon>Hymenoptera</taxon>
        <taxon>Apocrita</taxon>
        <taxon>Aculeata</taxon>
        <taxon>Formicoidea</taxon>
        <taxon>Formicidae</taxon>
        <taxon>Myrmicinae</taxon>
        <taxon>Temnothorax</taxon>
    </lineage>
</organism>
<keyword evidence="10" id="KW-0333">Golgi apparatus</keyword>
<feature type="binding site" evidence="14">
    <location>
        <begin position="310"/>
        <end position="317"/>
    </location>
    <ligand>
        <name>GTP</name>
        <dbReference type="ChEBI" id="CHEBI:37565"/>
    </ligand>
</feature>
<dbReference type="InterPro" id="IPR045872">
    <property type="entry name" value="Arf1-5-like"/>
</dbReference>
<comment type="similarity">
    <text evidence="2">Belongs to the small GTPase superfamily. Arf family.</text>
</comment>
<dbReference type="Pfam" id="PF00025">
    <property type="entry name" value="Arf"/>
    <property type="match status" value="1"/>
</dbReference>
<dbReference type="InterPro" id="IPR005225">
    <property type="entry name" value="Small_GTP-bd"/>
</dbReference>
<dbReference type="GO" id="GO:0048731">
    <property type="term" value="P:system development"/>
    <property type="evidence" value="ECO:0007669"/>
    <property type="project" value="UniProtKB-ARBA"/>
</dbReference>
<sequence>MTSSFMSNELNKGLTNVPQIKCLPLQEYRQLRLDLDQSRRETASLRQKLCHARRNLEEEKRKRRVIEHHKNILETQRNMAREVLFHDEEANLNEDIKEKLQFLNKPEIDVKYNNPNVQDKRGDRHLTRIVETDSTGSILSDLNCLSKSEDDLDTDIIVKAQREKKWKEYKPNGECCTMNKQGSTLDKRANVKLHQVAKTTKEYIDSKLSNAEASSANHSFMSKIVIKPETCTPCGKRFGKIALKCRACPATCHPECRIQIISVPCGCGKSQAKVFDGICPDTQTPTMGNMFATLFKGLFGKKEMRILMVGLDAAGKTTILYKLKLGEIVTTIPTIGFNVETVEYKNISFTVWDVGGQDKIRPLWRHYFQNTQGLIFVVDSNDRERIGEAREELMRMLAEDELRDAVLLIFANKQDLPNAMNAAEITDKLGLHSLRNRNWYIQATCATSGDGLYEGLDWLSNQLKNANR</sequence>
<protein>
    <submittedName>
        <fullName evidence="17">ADP-ribosylation factor 1</fullName>
    </submittedName>
</protein>
<accession>A0A4V3SBT8</accession>
<evidence type="ECO:0000256" key="12">
    <source>
        <dbReference type="ARBA" id="ARBA00023288"/>
    </source>
</evidence>
<dbReference type="PRINTS" id="PR00328">
    <property type="entry name" value="SAR1GTPBP"/>
</dbReference>
<dbReference type="InterPro" id="IPR046349">
    <property type="entry name" value="C1-like_sf"/>
</dbReference>
<evidence type="ECO:0000259" key="16">
    <source>
        <dbReference type="PROSITE" id="PS50081"/>
    </source>
</evidence>
<keyword evidence="9" id="KW-0653">Protein transport</keyword>
<dbReference type="STRING" id="300112.A0A4V3SBT8"/>
<evidence type="ECO:0000313" key="18">
    <source>
        <dbReference type="Proteomes" id="UP000310200"/>
    </source>
</evidence>
<keyword evidence="3" id="KW-0813">Transport</keyword>
<name>A0A4V3SBT8_9HYME</name>
<evidence type="ECO:0000256" key="2">
    <source>
        <dbReference type="ARBA" id="ARBA00010290"/>
    </source>
</evidence>
<proteinExistence type="inferred from homology"/>
<dbReference type="SMART" id="SM00177">
    <property type="entry name" value="ARF"/>
    <property type="match status" value="1"/>
</dbReference>
<dbReference type="InterPro" id="IPR006689">
    <property type="entry name" value="Small_GTPase_ARF/SAR"/>
</dbReference>
<dbReference type="InterPro" id="IPR027417">
    <property type="entry name" value="P-loop_NTPase"/>
</dbReference>
<dbReference type="CDD" id="cd20821">
    <property type="entry name" value="C1_MgcRacGAP"/>
    <property type="match status" value="1"/>
</dbReference>
<gene>
    <name evidence="17" type="ORF">DBV15_06250</name>
</gene>
<evidence type="ECO:0000256" key="4">
    <source>
        <dbReference type="ARBA" id="ARBA00022707"/>
    </source>
</evidence>
<evidence type="ECO:0000313" key="17">
    <source>
        <dbReference type="EMBL" id="TGZ54254.1"/>
    </source>
</evidence>
<dbReference type="SUPFAM" id="SSF52540">
    <property type="entry name" value="P-loop containing nucleoside triphosphate hydrolases"/>
    <property type="match status" value="1"/>
</dbReference>
<dbReference type="CDD" id="cd04150">
    <property type="entry name" value="Arf1_5_like"/>
    <property type="match status" value="1"/>
</dbReference>